<evidence type="ECO:0000256" key="1">
    <source>
        <dbReference type="SAM" id="SignalP"/>
    </source>
</evidence>
<keyword evidence="4" id="KW-1185">Reference proteome</keyword>
<feature type="signal peptide" evidence="1">
    <location>
        <begin position="1"/>
        <end position="24"/>
    </location>
</feature>
<dbReference type="InterPro" id="IPR053167">
    <property type="entry name" value="Spore_coat_component"/>
</dbReference>
<comment type="caution">
    <text evidence="3">The sequence shown here is derived from an EMBL/GenBank/DDBJ whole genome shotgun (WGS) entry which is preliminary data.</text>
</comment>
<gene>
    <name evidence="3" type="ORF">A10D4_10054</name>
</gene>
<feature type="chain" id="PRO_5003862089" evidence="1">
    <location>
        <begin position="25"/>
        <end position="177"/>
    </location>
</feature>
<accession>K2K695</accession>
<dbReference type="InterPro" id="IPR007893">
    <property type="entry name" value="Spore_coat_U/FanG"/>
</dbReference>
<dbReference type="STRING" id="740709.A10D4_10054"/>
<organism evidence="3 4">
    <name type="scientific">Idiomarina xiamenensis 10-D-4</name>
    <dbReference type="NCBI Taxonomy" id="740709"/>
    <lineage>
        <taxon>Bacteria</taxon>
        <taxon>Pseudomonadati</taxon>
        <taxon>Pseudomonadota</taxon>
        <taxon>Gammaproteobacteria</taxon>
        <taxon>Alteromonadales</taxon>
        <taxon>Idiomarinaceae</taxon>
        <taxon>Idiomarina</taxon>
    </lineage>
</organism>
<dbReference type="Proteomes" id="UP000014115">
    <property type="component" value="Unassembled WGS sequence"/>
</dbReference>
<name>K2K695_9GAMM</name>
<feature type="domain" description="Spore coat protein U/FanG" evidence="2">
    <location>
        <begin position="28"/>
        <end position="174"/>
    </location>
</feature>
<proteinExistence type="predicted"/>
<evidence type="ECO:0000313" key="4">
    <source>
        <dbReference type="Proteomes" id="UP000014115"/>
    </source>
</evidence>
<dbReference type="SMART" id="SM00972">
    <property type="entry name" value="SCPU"/>
    <property type="match status" value="1"/>
</dbReference>
<dbReference type="Pfam" id="PF05229">
    <property type="entry name" value="SCPU"/>
    <property type="match status" value="1"/>
</dbReference>
<dbReference type="PANTHER" id="PTHR37089">
    <property type="entry name" value="PROTEIN U-RELATED"/>
    <property type="match status" value="1"/>
</dbReference>
<dbReference type="eggNOG" id="COG5430">
    <property type="taxonomic scope" value="Bacteria"/>
</dbReference>
<dbReference type="RefSeq" id="WP_008489319.1">
    <property type="nucleotide sequence ID" value="NZ_AMRG01000012.1"/>
</dbReference>
<dbReference type="OrthoDB" id="129846at2"/>
<sequence length="177" mass="18281">MKITKTYATLALTSTLFFAGQLQADQITGTMGVTAVIGDGCQVDNVSTGGGSNDFGTLDFGTLSSLTAYIDAQGGGAAGAGFQFTCTSGLPYQIGLDTGLYASGGDRRMSDGSNFIPYELYQDSARSVPWGEIGSADQLTSSGTGSQQTHVVYGRIPPTTTPPAGTYNDTVQVTVTW</sequence>
<keyword evidence="1" id="KW-0732">Signal</keyword>
<evidence type="ECO:0000259" key="2">
    <source>
        <dbReference type="Pfam" id="PF05229"/>
    </source>
</evidence>
<dbReference type="EMBL" id="AMRG01000012">
    <property type="protein sequence ID" value="EKE82112.1"/>
    <property type="molecule type" value="Genomic_DNA"/>
</dbReference>
<reference evidence="3 4" key="1">
    <citation type="journal article" date="2012" name="J. Bacteriol.">
        <title>Genome Sequence of Idiomarina xiamenensis Type Strain 10-D-4.</title>
        <authorList>
            <person name="Lai Q."/>
            <person name="Wang L."/>
            <person name="Wang W."/>
            <person name="Shao Z."/>
        </authorList>
    </citation>
    <scope>NUCLEOTIDE SEQUENCE [LARGE SCALE GENOMIC DNA]</scope>
    <source>
        <strain evidence="3 4">10-D-4</strain>
    </source>
</reference>
<protein>
    <submittedName>
        <fullName evidence="3">Spore coat U domain-containing protein</fullName>
    </submittedName>
</protein>
<dbReference type="AlphaFoldDB" id="K2K695"/>
<dbReference type="PATRIC" id="fig|740709.3.peg.2033"/>
<evidence type="ECO:0000313" key="3">
    <source>
        <dbReference type="EMBL" id="EKE82112.1"/>
    </source>
</evidence>